<dbReference type="AlphaFoldDB" id="A0A1F7F1H0"/>
<organism evidence="2 3">
    <name type="scientific">Candidatus Raymondbacteria bacterium RIFOXYD12_FULL_49_13</name>
    <dbReference type="NCBI Taxonomy" id="1817890"/>
    <lineage>
        <taxon>Bacteria</taxon>
        <taxon>Raymondiibacteriota</taxon>
    </lineage>
</organism>
<dbReference type="Pfam" id="PF03961">
    <property type="entry name" value="FapA"/>
    <property type="match status" value="1"/>
</dbReference>
<feature type="domain" description="Flagellar Assembly Protein A N-terminal region" evidence="1">
    <location>
        <begin position="10"/>
        <end position="181"/>
    </location>
</feature>
<evidence type="ECO:0000313" key="2">
    <source>
        <dbReference type="EMBL" id="OGK00471.1"/>
    </source>
</evidence>
<gene>
    <name evidence="2" type="ORF">A2519_10710</name>
</gene>
<accession>A0A1F7F1H0</accession>
<dbReference type="InterPro" id="IPR046865">
    <property type="entry name" value="FapA_b_solenoid"/>
</dbReference>
<dbReference type="InterPro" id="IPR005646">
    <property type="entry name" value="FapA"/>
</dbReference>
<evidence type="ECO:0000259" key="1">
    <source>
        <dbReference type="Pfam" id="PF20250"/>
    </source>
</evidence>
<dbReference type="Proteomes" id="UP000179243">
    <property type="component" value="Unassembled WGS sequence"/>
</dbReference>
<dbReference type="InterPro" id="IPR046866">
    <property type="entry name" value="FapA_N"/>
</dbReference>
<name>A0A1F7F1H0_UNCRA</name>
<protein>
    <recommendedName>
        <fullName evidence="1">Flagellar Assembly Protein A N-terminal region domain-containing protein</fullName>
    </recommendedName>
</protein>
<reference evidence="2 3" key="1">
    <citation type="journal article" date="2016" name="Nat. Commun.">
        <title>Thousands of microbial genomes shed light on interconnected biogeochemical processes in an aquifer system.</title>
        <authorList>
            <person name="Anantharaman K."/>
            <person name="Brown C.T."/>
            <person name="Hug L.A."/>
            <person name="Sharon I."/>
            <person name="Castelle C.J."/>
            <person name="Probst A.J."/>
            <person name="Thomas B.C."/>
            <person name="Singh A."/>
            <person name="Wilkins M.J."/>
            <person name="Karaoz U."/>
            <person name="Brodie E.L."/>
            <person name="Williams K.H."/>
            <person name="Hubbard S.S."/>
            <person name="Banfield J.F."/>
        </authorList>
    </citation>
    <scope>NUCLEOTIDE SEQUENCE [LARGE SCALE GENOMIC DNA]</scope>
</reference>
<sequence>MAQLLLKKVTIWTSDDAMEVYLKFNKDADPSAMPAVEEIMAYLDSIGIVYGISEAEIRRARESSRDPSVVYVIARGSSAELPVENRIEYFIDFEKTGQPKVLNSGSVDVKDLQLIIPIAAGDKIAKKIPGKFGRAGRTVKGEPIPIPLVKMVELPKGLNTGISTDDQLLLVALKTGNVVKTGSVVNVFEEHVIDRDVDFSTGNISHSGSIRINGSIRSGFSVVAGGNIFVKGNIEDARIECGGNLVVQGGITGNMKNIVFAQANIEALYINGQHVRALGNITVQDECVNAKLEAGDSIYVWKKGVIVGGETYAFNKVDARTLGSEGGVYTDIYFGIDTVLRKRLAELGSFKAKGNQKCSEIRRKLFACVKQAVGSNRELLDAEQQTLKGLKTQLTDEYEKITKQEQEEEKINAKLGEETHPQVTVRTKVFPGVKLATNTTSIFLNEGKNLSCTFMVKGANIIAI</sequence>
<comment type="caution">
    <text evidence="2">The sequence shown here is derived from an EMBL/GenBank/DDBJ whole genome shotgun (WGS) entry which is preliminary data.</text>
</comment>
<dbReference type="PANTHER" id="PTHR38032">
    <property type="entry name" value="POLYMERASE-RELATED"/>
    <property type="match status" value="1"/>
</dbReference>
<proteinExistence type="predicted"/>
<dbReference type="EMBL" id="MFYX01000146">
    <property type="protein sequence ID" value="OGK00471.1"/>
    <property type="molecule type" value="Genomic_DNA"/>
</dbReference>
<evidence type="ECO:0000313" key="3">
    <source>
        <dbReference type="Proteomes" id="UP000179243"/>
    </source>
</evidence>
<dbReference type="PANTHER" id="PTHR38032:SF1">
    <property type="entry name" value="RNA-BINDING PROTEIN KHPB N-TERMINAL DOMAIN-CONTAINING PROTEIN"/>
    <property type="match status" value="1"/>
</dbReference>
<dbReference type="Pfam" id="PF20250">
    <property type="entry name" value="FapA_N"/>
    <property type="match status" value="1"/>
</dbReference>